<sequence>MKTINTKNTLMPDISANTASLIHTIASVTAIIAALISASAVIVAHMASEVQSRHAEKSTAQASQAIAEAHDTAALSRLESEALRQQTVEMAARLEAEKEERLRVVASLQPRKLTEQTQTAFKTLASELAEQKIKPAVLLTIVKNDAEALQYAKQIAVALTKAGVQVQIKQLALLKDISGTQVVLYSGAGNQAIERAFKTAEGAFQISRSSQNPRVTLDDQDSTIISALISVYPKN</sequence>
<comment type="caution">
    <text evidence="1">The sequence shown here is derived from an EMBL/GenBank/DDBJ whole genome shotgun (WGS) entry which is preliminary data.</text>
</comment>
<keyword evidence="2" id="KW-1185">Reference proteome</keyword>
<evidence type="ECO:0000313" key="2">
    <source>
        <dbReference type="Proteomes" id="UP001259587"/>
    </source>
</evidence>
<reference evidence="1" key="1">
    <citation type="submission" date="2023-07" db="EMBL/GenBank/DDBJ databases">
        <title>Sorghum-associated microbial communities from plants grown in Nebraska, USA.</title>
        <authorList>
            <person name="Schachtman D."/>
        </authorList>
    </citation>
    <scope>NUCLEOTIDE SEQUENCE</scope>
    <source>
        <strain evidence="1">BE56</strain>
    </source>
</reference>
<organism evidence="1 2">
    <name type="scientific">Pseudomonas hunanensis</name>
    <dbReference type="NCBI Taxonomy" id="1247546"/>
    <lineage>
        <taxon>Bacteria</taxon>
        <taxon>Pseudomonadati</taxon>
        <taxon>Pseudomonadota</taxon>
        <taxon>Gammaproteobacteria</taxon>
        <taxon>Pseudomonadales</taxon>
        <taxon>Pseudomonadaceae</taxon>
        <taxon>Pseudomonas</taxon>
    </lineage>
</organism>
<name>A0ACC6JXH4_9PSED</name>
<protein>
    <submittedName>
        <fullName evidence="1">Uncharacterized protein</fullName>
    </submittedName>
</protein>
<gene>
    <name evidence="1" type="ORF">J2W83_000483</name>
</gene>
<dbReference type="EMBL" id="JAVDTH010000002">
    <property type="protein sequence ID" value="MDR6710893.1"/>
    <property type="molecule type" value="Genomic_DNA"/>
</dbReference>
<dbReference type="Proteomes" id="UP001259587">
    <property type="component" value="Unassembled WGS sequence"/>
</dbReference>
<proteinExistence type="predicted"/>
<accession>A0ACC6JXH4</accession>
<evidence type="ECO:0000313" key="1">
    <source>
        <dbReference type="EMBL" id="MDR6710893.1"/>
    </source>
</evidence>